<evidence type="ECO:0000313" key="4">
    <source>
        <dbReference type="EMBL" id="RNM12822.1"/>
    </source>
</evidence>
<name>A0A3N0GKY4_9ACTN</name>
<dbReference type="PROSITE" id="PS51186">
    <property type="entry name" value="GNAT"/>
    <property type="match status" value="1"/>
</dbReference>
<evidence type="ECO:0000313" key="5">
    <source>
        <dbReference type="Proteomes" id="UP000279994"/>
    </source>
</evidence>
<dbReference type="Gene3D" id="3.40.630.30">
    <property type="match status" value="1"/>
</dbReference>
<accession>A0A3N0GKY4</accession>
<keyword evidence="5" id="KW-1185">Reference proteome</keyword>
<dbReference type="SUPFAM" id="SSF55729">
    <property type="entry name" value="Acyl-CoA N-acyltransferases (Nat)"/>
    <property type="match status" value="1"/>
</dbReference>
<dbReference type="OrthoDB" id="3172472at2"/>
<dbReference type="CDD" id="cd04301">
    <property type="entry name" value="NAT_SF"/>
    <property type="match status" value="1"/>
</dbReference>
<dbReference type="InterPro" id="IPR000182">
    <property type="entry name" value="GNAT_dom"/>
</dbReference>
<evidence type="ECO:0000256" key="1">
    <source>
        <dbReference type="ARBA" id="ARBA00022679"/>
    </source>
</evidence>
<feature type="domain" description="N-acetyltransferase" evidence="3">
    <location>
        <begin position="8"/>
        <end position="159"/>
    </location>
</feature>
<evidence type="ECO:0000259" key="3">
    <source>
        <dbReference type="PROSITE" id="PS51186"/>
    </source>
</evidence>
<dbReference type="InterPro" id="IPR016181">
    <property type="entry name" value="Acyl_CoA_acyltransferase"/>
</dbReference>
<dbReference type="EMBL" id="RJSF01000044">
    <property type="protein sequence ID" value="RNM12822.1"/>
    <property type="molecule type" value="Genomic_DNA"/>
</dbReference>
<dbReference type="Proteomes" id="UP000279994">
    <property type="component" value="Unassembled WGS sequence"/>
</dbReference>
<keyword evidence="2" id="KW-0012">Acyltransferase</keyword>
<proteinExistence type="predicted"/>
<keyword evidence="1 4" id="KW-0808">Transferase</keyword>
<evidence type="ECO:0000256" key="2">
    <source>
        <dbReference type="ARBA" id="ARBA00023315"/>
    </source>
</evidence>
<dbReference type="PANTHER" id="PTHR43420">
    <property type="entry name" value="ACETYLTRANSFERASE"/>
    <property type="match status" value="1"/>
</dbReference>
<reference evidence="4 5" key="1">
    <citation type="submission" date="2018-11" db="EMBL/GenBank/DDBJ databases">
        <authorList>
            <person name="Li F."/>
        </authorList>
    </citation>
    <scope>NUCLEOTIDE SEQUENCE [LARGE SCALE GENOMIC DNA]</scope>
    <source>
        <strain evidence="4 5">Gsoil 818</strain>
    </source>
</reference>
<gene>
    <name evidence="4" type="ORF">EFL26_18815</name>
</gene>
<organism evidence="4 5">
    <name type="scientific">Nocardioides pocheonensis</name>
    <dbReference type="NCBI Taxonomy" id="661485"/>
    <lineage>
        <taxon>Bacteria</taxon>
        <taxon>Bacillati</taxon>
        <taxon>Actinomycetota</taxon>
        <taxon>Actinomycetes</taxon>
        <taxon>Propionibacteriales</taxon>
        <taxon>Nocardioidaceae</taxon>
        <taxon>Nocardioides</taxon>
    </lineage>
</organism>
<dbReference type="AlphaFoldDB" id="A0A3N0GKY4"/>
<sequence length="159" mass="18082">MTTRLGTVTLRPATPHDRAFLREVYASTRDDELARAGSPAEQRETSVQVQFDLQDRQYRSSNPHGSFDVVEVDGCRAGRLYVDRRLDDIRIIDIALLPAYRRAGIGSRLINGVLEEARMSGRSASLHVEVHDPAARLYRRLGFAMVADRGLYRLMEWRP</sequence>
<dbReference type="GO" id="GO:0016747">
    <property type="term" value="F:acyltransferase activity, transferring groups other than amino-acyl groups"/>
    <property type="evidence" value="ECO:0007669"/>
    <property type="project" value="InterPro"/>
</dbReference>
<dbReference type="Pfam" id="PF00583">
    <property type="entry name" value="Acetyltransf_1"/>
    <property type="match status" value="1"/>
</dbReference>
<dbReference type="InterPro" id="IPR050680">
    <property type="entry name" value="YpeA/RimI_acetyltransf"/>
</dbReference>
<comment type="caution">
    <text evidence="4">The sequence shown here is derived from an EMBL/GenBank/DDBJ whole genome shotgun (WGS) entry which is preliminary data.</text>
</comment>
<protein>
    <submittedName>
        <fullName evidence="4">N-acetyltransferase</fullName>
    </submittedName>
</protein>